<sequence>MPTAVVTGANSGIGFAFVKLLIAEEYEVFACDVKLDDKLEELGAKPCKLDLASHQSILDFQDRFGDDRPLDILLNIAGIMYPQDQDAMKTVNPDILKKTFAVNAYGPLLLTQALLPNLCMAENPRIATMSSRVGSIGDNTSGGSYAYRASKAALNSFFRSLAMDLKEKHVVVVLMHPGYVKTGIDPANHAREDAVEPGEAAEKLWKVLMVKGIDETGRFWHRDGMELPW</sequence>
<keyword evidence="3" id="KW-1185">Reference proteome</keyword>
<accession>A0A6G1H7M0</accession>
<dbReference type="InterPro" id="IPR002347">
    <property type="entry name" value="SDR_fam"/>
</dbReference>
<proteinExistence type="inferred from homology"/>
<reference evidence="2" key="1">
    <citation type="journal article" date="2020" name="Stud. Mycol.">
        <title>101 Dothideomycetes genomes: a test case for predicting lifestyles and emergence of pathogens.</title>
        <authorList>
            <person name="Haridas S."/>
            <person name="Albert R."/>
            <person name="Binder M."/>
            <person name="Bloem J."/>
            <person name="Labutti K."/>
            <person name="Salamov A."/>
            <person name="Andreopoulos B."/>
            <person name="Baker S."/>
            <person name="Barry K."/>
            <person name="Bills G."/>
            <person name="Bluhm B."/>
            <person name="Cannon C."/>
            <person name="Castanera R."/>
            <person name="Culley D."/>
            <person name="Daum C."/>
            <person name="Ezra D."/>
            <person name="Gonzalez J."/>
            <person name="Henrissat B."/>
            <person name="Kuo A."/>
            <person name="Liang C."/>
            <person name="Lipzen A."/>
            <person name="Lutzoni F."/>
            <person name="Magnuson J."/>
            <person name="Mondo S."/>
            <person name="Nolan M."/>
            <person name="Ohm R."/>
            <person name="Pangilinan J."/>
            <person name="Park H.-J."/>
            <person name="Ramirez L."/>
            <person name="Alfaro M."/>
            <person name="Sun H."/>
            <person name="Tritt A."/>
            <person name="Yoshinaga Y."/>
            <person name="Zwiers L.-H."/>
            <person name="Turgeon B."/>
            <person name="Goodwin S."/>
            <person name="Spatafora J."/>
            <person name="Crous P."/>
            <person name="Grigoriev I."/>
        </authorList>
    </citation>
    <scope>NUCLEOTIDE SEQUENCE</scope>
    <source>
        <strain evidence="2">CBS 113979</strain>
    </source>
</reference>
<dbReference type="CDD" id="cd05325">
    <property type="entry name" value="carb_red_sniffer_like_SDR_c"/>
    <property type="match status" value="1"/>
</dbReference>
<dbReference type="Gene3D" id="3.40.50.720">
    <property type="entry name" value="NAD(P)-binding Rossmann-like Domain"/>
    <property type="match status" value="1"/>
</dbReference>
<dbReference type="GO" id="GO:0016616">
    <property type="term" value="F:oxidoreductase activity, acting on the CH-OH group of donors, NAD or NADP as acceptor"/>
    <property type="evidence" value="ECO:0007669"/>
    <property type="project" value="TreeGrafter"/>
</dbReference>
<dbReference type="Proteomes" id="UP000800041">
    <property type="component" value="Unassembled WGS sequence"/>
</dbReference>
<dbReference type="PANTHER" id="PTHR45458:SF1">
    <property type="entry name" value="SHORT CHAIN DEHYDROGENASE"/>
    <property type="match status" value="1"/>
</dbReference>
<dbReference type="PRINTS" id="PR00080">
    <property type="entry name" value="SDRFAMILY"/>
</dbReference>
<evidence type="ECO:0000313" key="3">
    <source>
        <dbReference type="Proteomes" id="UP000800041"/>
    </source>
</evidence>
<gene>
    <name evidence="2" type="ORF">K402DRAFT_372484</name>
</gene>
<dbReference type="Pfam" id="PF00106">
    <property type="entry name" value="adh_short"/>
    <property type="match status" value="1"/>
</dbReference>
<comment type="similarity">
    <text evidence="1">Belongs to the short-chain dehydrogenases/reductases (SDR) family.</text>
</comment>
<dbReference type="AlphaFoldDB" id="A0A6G1H7M0"/>
<protein>
    <submittedName>
        <fullName evidence="2">Short-chain alcohol dehydrogenase-like protein</fullName>
    </submittedName>
</protein>
<dbReference type="OrthoDB" id="5296at2759"/>
<dbReference type="InterPro" id="IPR052184">
    <property type="entry name" value="SDR_enzymes"/>
</dbReference>
<evidence type="ECO:0000256" key="1">
    <source>
        <dbReference type="RuleBase" id="RU000363"/>
    </source>
</evidence>
<dbReference type="PRINTS" id="PR00081">
    <property type="entry name" value="GDHRDH"/>
</dbReference>
<dbReference type="InterPro" id="IPR036291">
    <property type="entry name" value="NAD(P)-bd_dom_sf"/>
</dbReference>
<name>A0A6G1H7M0_9PEZI</name>
<dbReference type="PANTHER" id="PTHR45458">
    <property type="entry name" value="SHORT-CHAIN DEHYDROGENASE/REDUCTASE SDR"/>
    <property type="match status" value="1"/>
</dbReference>
<dbReference type="SUPFAM" id="SSF51735">
    <property type="entry name" value="NAD(P)-binding Rossmann-fold domains"/>
    <property type="match status" value="1"/>
</dbReference>
<dbReference type="EMBL" id="ML977146">
    <property type="protein sequence ID" value="KAF1989020.1"/>
    <property type="molecule type" value="Genomic_DNA"/>
</dbReference>
<organism evidence="2 3">
    <name type="scientific">Aulographum hederae CBS 113979</name>
    <dbReference type="NCBI Taxonomy" id="1176131"/>
    <lineage>
        <taxon>Eukaryota</taxon>
        <taxon>Fungi</taxon>
        <taxon>Dikarya</taxon>
        <taxon>Ascomycota</taxon>
        <taxon>Pezizomycotina</taxon>
        <taxon>Dothideomycetes</taxon>
        <taxon>Pleosporomycetidae</taxon>
        <taxon>Aulographales</taxon>
        <taxon>Aulographaceae</taxon>
    </lineage>
</organism>
<evidence type="ECO:0000313" key="2">
    <source>
        <dbReference type="EMBL" id="KAF1989020.1"/>
    </source>
</evidence>